<evidence type="ECO:0000313" key="3">
    <source>
        <dbReference type="EMBL" id="ROT98100.1"/>
    </source>
</evidence>
<dbReference type="AlphaFoldDB" id="A0A3N2QSF8"/>
<keyword evidence="4" id="KW-1185">Reference proteome</keyword>
<sequence>MTDRLKIAASALALVAGAPAMAQDDMAQDQPEMSQDQVEVLSGWNYDTLYETGWSVENMFDLTEIRDANGEDIGDVENVIFANDGEVLGIIAQVGGFWDIGDTHVYVPWDQVEIGDTIQVATIPVTEETVDDYTVFGEYWFEEETLTEAETEETGPVNDDLEAGSGIFKATDMIGSYAYLTDGVRYGYVADLIVQDDAVSAIVTDAAAYGTGGYYAYPYAWRGTVPTAGPRYDMPYGPQEVDTLEAFDYEQLQTRGTVD</sequence>
<name>A0A3N2QSF8_9RHOB</name>
<dbReference type="SUPFAM" id="SSF50346">
    <property type="entry name" value="PRC-barrel domain"/>
    <property type="match status" value="1"/>
</dbReference>
<protein>
    <submittedName>
        <fullName evidence="3">PRC-barrel domain containing protein</fullName>
    </submittedName>
</protein>
<dbReference type="Gene3D" id="2.30.30.240">
    <property type="entry name" value="PRC-barrel domain"/>
    <property type="match status" value="1"/>
</dbReference>
<dbReference type="RefSeq" id="WP_123643640.1">
    <property type="nucleotide sequence ID" value="NZ_ML119090.1"/>
</dbReference>
<evidence type="ECO:0000313" key="4">
    <source>
        <dbReference type="Proteomes" id="UP000268016"/>
    </source>
</evidence>
<evidence type="ECO:0000259" key="2">
    <source>
        <dbReference type="Pfam" id="PF05239"/>
    </source>
</evidence>
<dbReference type="InterPro" id="IPR011033">
    <property type="entry name" value="PRC_barrel-like_sf"/>
</dbReference>
<keyword evidence="1" id="KW-0732">Signal</keyword>
<reference evidence="3 4" key="1">
    <citation type="submission" date="2018-10" db="EMBL/GenBank/DDBJ databases">
        <title>Histidinibacterium lentulum gen. nov., sp. nov., a marine bacterium from the culture broth of Picochlorum sp. 122.</title>
        <authorList>
            <person name="Wang G."/>
        </authorList>
    </citation>
    <scope>NUCLEOTIDE SEQUENCE [LARGE SCALE GENOMIC DNA]</scope>
    <source>
        <strain evidence="3 4">B17</strain>
    </source>
</reference>
<dbReference type="InterPro" id="IPR027275">
    <property type="entry name" value="PRC-brl_dom"/>
</dbReference>
<organism evidence="3 4">
    <name type="scientific">Histidinibacterium lentulum</name>
    <dbReference type="NCBI Taxonomy" id="2480588"/>
    <lineage>
        <taxon>Bacteria</taxon>
        <taxon>Pseudomonadati</taxon>
        <taxon>Pseudomonadota</taxon>
        <taxon>Alphaproteobacteria</taxon>
        <taxon>Rhodobacterales</taxon>
        <taxon>Paracoccaceae</taxon>
        <taxon>Histidinibacterium</taxon>
    </lineage>
</organism>
<accession>A0A3N2QSF8</accession>
<evidence type="ECO:0000256" key="1">
    <source>
        <dbReference type="SAM" id="SignalP"/>
    </source>
</evidence>
<dbReference type="EMBL" id="RDRB01000010">
    <property type="protein sequence ID" value="ROT98100.1"/>
    <property type="molecule type" value="Genomic_DNA"/>
</dbReference>
<gene>
    <name evidence="3" type="ORF">EAT49_17705</name>
</gene>
<comment type="caution">
    <text evidence="3">The sequence shown here is derived from an EMBL/GenBank/DDBJ whole genome shotgun (WGS) entry which is preliminary data.</text>
</comment>
<dbReference type="Proteomes" id="UP000268016">
    <property type="component" value="Unassembled WGS sequence"/>
</dbReference>
<feature type="signal peptide" evidence="1">
    <location>
        <begin position="1"/>
        <end position="22"/>
    </location>
</feature>
<feature type="domain" description="PRC-barrel" evidence="2">
    <location>
        <begin position="64"/>
        <end position="118"/>
    </location>
</feature>
<proteinExistence type="predicted"/>
<dbReference type="Pfam" id="PF05239">
    <property type="entry name" value="PRC"/>
    <property type="match status" value="1"/>
</dbReference>
<dbReference type="OrthoDB" id="6158291at2"/>
<feature type="chain" id="PRO_5018133121" evidence="1">
    <location>
        <begin position="23"/>
        <end position="259"/>
    </location>
</feature>